<name>A0A7Y4L921_9ACTN</name>
<keyword evidence="4" id="KW-0808">Transferase</keyword>
<feature type="compositionally biased region" description="Pro residues" evidence="1">
    <location>
        <begin position="101"/>
        <end position="119"/>
    </location>
</feature>
<evidence type="ECO:0000313" key="7">
    <source>
        <dbReference type="Proteomes" id="UP000553957"/>
    </source>
</evidence>
<dbReference type="EMBL" id="JACHKF010000001">
    <property type="protein sequence ID" value="MBB6566766.1"/>
    <property type="molecule type" value="Genomic_DNA"/>
</dbReference>
<dbReference type="Proteomes" id="UP000534306">
    <property type="component" value="Unassembled WGS sequence"/>
</dbReference>
<organism evidence="5 6">
    <name type="scientific">Kribbella sandramycini</name>
    <dbReference type="NCBI Taxonomy" id="60450"/>
    <lineage>
        <taxon>Bacteria</taxon>
        <taxon>Bacillati</taxon>
        <taxon>Actinomycetota</taxon>
        <taxon>Actinomycetes</taxon>
        <taxon>Propionibacteriales</taxon>
        <taxon>Kribbellaceae</taxon>
        <taxon>Kribbella</taxon>
    </lineage>
</organism>
<comment type="caution">
    <text evidence="5">The sequence shown here is derived from an EMBL/GenBank/DDBJ whole genome shotgun (WGS) entry which is preliminary data.</text>
</comment>
<dbReference type="EMBL" id="JABJRC010000013">
    <property type="protein sequence ID" value="NOL45552.1"/>
    <property type="molecule type" value="Genomic_DNA"/>
</dbReference>
<reference evidence="5 6" key="1">
    <citation type="submission" date="2020-05" db="EMBL/GenBank/DDBJ databases">
        <title>Genome sequence of Kribbella sandramycini ATCC 39419.</title>
        <authorList>
            <person name="Maclea K.S."/>
            <person name="Fair J.L."/>
        </authorList>
    </citation>
    <scope>NUCLEOTIDE SEQUENCE [LARGE SCALE GENOMIC DNA]</scope>
    <source>
        <strain evidence="5 6">ATCC 39419</strain>
    </source>
</reference>
<evidence type="ECO:0000313" key="6">
    <source>
        <dbReference type="Proteomes" id="UP000534306"/>
    </source>
</evidence>
<dbReference type="AlphaFoldDB" id="A0A7Y4L921"/>
<dbReference type="RefSeq" id="WP_171678849.1">
    <property type="nucleotide sequence ID" value="NZ_BAAAGT010000004.1"/>
</dbReference>
<reference evidence="4 7" key="2">
    <citation type="submission" date="2020-08" db="EMBL/GenBank/DDBJ databases">
        <title>Sequencing the genomes of 1000 actinobacteria strains.</title>
        <authorList>
            <person name="Klenk H.-P."/>
        </authorList>
    </citation>
    <scope>NUCLEOTIDE SEQUENCE [LARGE SCALE GENOMIC DNA]</scope>
    <source>
        <strain evidence="4 7">DSM 15626</strain>
    </source>
</reference>
<dbReference type="Gene3D" id="3.30.70.2390">
    <property type="match status" value="1"/>
</dbReference>
<dbReference type="Proteomes" id="UP000553957">
    <property type="component" value="Unassembled WGS sequence"/>
</dbReference>
<feature type="domain" description="LytR/CpsA/Psr regulator C-terminal" evidence="3">
    <location>
        <begin position="123"/>
        <end position="206"/>
    </location>
</feature>
<dbReference type="PRINTS" id="PR01217">
    <property type="entry name" value="PRICHEXTENSN"/>
</dbReference>
<keyword evidence="2" id="KW-0472">Membrane</keyword>
<evidence type="ECO:0000256" key="2">
    <source>
        <dbReference type="SAM" id="Phobius"/>
    </source>
</evidence>
<sequence>MRRPKGDYGQVLSSLVAVVAVVAIVGGLLVLFGTRGNDSSADEPKKSTSTPKPTDAKSTVGASVPQKPTQKPTEAPKTTEPPKTTPVPTSEPPRTTEPPKTTEPPQPPASGPTTIPPAQRPGIEVYNNTPRKGLADSVAGRARQAGWTVSGVDNWRGKVVGSTVYYPPGMAAAAAQLAKDLGISRTKDALDNMKKDRLTVILTGDYPG</sequence>
<evidence type="ECO:0000313" key="5">
    <source>
        <dbReference type="EMBL" id="NOL45552.1"/>
    </source>
</evidence>
<dbReference type="InterPro" id="IPR027381">
    <property type="entry name" value="LytR/CpsA/Psr_C"/>
</dbReference>
<keyword evidence="4" id="KW-0670">Pyruvate</keyword>
<keyword evidence="6" id="KW-1185">Reference proteome</keyword>
<proteinExistence type="predicted"/>
<dbReference type="GO" id="GO:0016746">
    <property type="term" value="F:acyltransferase activity"/>
    <property type="evidence" value="ECO:0007669"/>
    <property type="project" value="UniProtKB-KW"/>
</dbReference>
<gene>
    <name evidence="4" type="ORF">HNR71_002403</name>
    <name evidence="5" type="ORF">HPO96_35425</name>
</gene>
<feature type="compositionally biased region" description="Polar residues" evidence="1">
    <location>
        <begin position="47"/>
        <end position="61"/>
    </location>
</feature>
<keyword evidence="2" id="KW-1133">Transmembrane helix</keyword>
<accession>A0A7Y4L921</accession>
<protein>
    <submittedName>
        <fullName evidence="4">Pyruvate/2-oxoglutarate dehydrogenase complex dihydrolipoamide acyltransferase (E2) component</fullName>
    </submittedName>
</protein>
<feature type="compositionally biased region" description="Low complexity" evidence="1">
    <location>
        <begin position="65"/>
        <end position="82"/>
    </location>
</feature>
<evidence type="ECO:0000259" key="3">
    <source>
        <dbReference type="Pfam" id="PF13399"/>
    </source>
</evidence>
<keyword evidence="2" id="KW-0812">Transmembrane</keyword>
<feature type="transmembrane region" description="Helical" evidence="2">
    <location>
        <begin position="12"/>
        <end position="32"/>
    </location>
</feature>
<evidence type="ECO:0000313" key="4">
    <source>
        <dbReference type="EMBL" id="MBB6566766.1"/>
    </source>
</evidence>
<evidence type="ECO:0000256" key="1">
    <source>
        <dbReference type="SAM" id="MobiDB-lite"/>
    </source>
</evidence>
<keyword evidence="4" id="KW-0012">Acyltransferase</keyword>
<dbReference type="Pfam" id="PF13399">
    <property type="entry name" value="LytR_C"/>
    <property type="match status" value="1"/>
</dbReference>
<feature type="region of interest" description="Disordered" evidence="1">
    <location>
        <begin position="34"/>
        <end position="131"/>
    </location>
</feature>